<protein>
    <submittedName>
        <fullName evidence="1">Uncharacterized protein</fullName>
    </submittedName>
</protein>
<organism evidence="1">
    <name type="scientific">marine sediment metagenome</name>
    <dbReference type="NCBI Taxonomy" id="412755"/>
    <lineage>
        <taxon>unclassified sequences</taxon>
        <taxon>metagenomes</taxon>
        <taxon>ecological metagenomes</taxon>
    </lineage>
</organism>
<proteinExistence type="predicted"/>
<dbReference type="EMBL" id="BARS01036538">
    <property type="protein sequence ID" value="GAG16183.1"/>
    <property type="molecule type" value="Genomic_DNA"/>
</dbReference>
<comment type="caution">
    <text evidence="1">The sequence shown here is derived from an EMBL/GenBank/DDBJ whole genome shotgun (WGS) entry which is preliminary data.</text>
</comment>
<gene>
    <name evidence="1" type="ORF">S01H1_56145</name>
</gene>
<accession>X0VUQ1</accession>
<reference evidence="1" key="1">
    <citation type="journal article" date="2014" name="Front. Microbiol.">
        <title>High frequency of phylogenetically diverse reductive dehalogenase-homologous genes in deep subseafloor sedimentary metagenomes.</title>
        <authorList>
            <person name="Kawai M."/>
            <person name="Futagami T."/>
            <person name="Toyoda A."/>
            <person name="Takaki Y."/>
            <person name="Nishi S."/>
            <person name="Hori S."/>
            <person name="Arai W."/>
            <person name="Tsubouchi T."/>
            <person name="Morono Y."/>
            <person name="Uchiyama I."/>
            <person name="Ito T."/>
            <person name="Fujiyama A."/>
            <person name="Inagaki F."/>
            <person name="Takami H."/>
        </authorList>
    </citation>
    <scope>NUCLEOTIDE SEQUENCE</scope>
    <source>
        <strain evidence="1">Expedition CK06-06</strain>
    </source>
</reference>
<name>X0VUQ1_9ZZZZ</name>
<evidence type="ECO:0000313" key="1">
    <source>
        <dbReference type="EMBL" id="GAG16183.1"/>
    </source>
</evidence>
<dbReference type="AlphaFoldDB" id="X0VUQ1"/>
<sequence length="63" mass="7253">MKLKIPELNPVLQSESDQRRENRYLAHCGNIALILAYTDSVAHAKARIEEYSRITNAEQEEPK</sequence>